<dbReference type="InterPro" id="IPR056681">
    <property type="entry name" value="DUF7779"/>
</dbReference>
<dbReference type="Pfam" id="PF13424">
    <property type="entry name" value="TPR_12"/>
    <property type="match status" value="1"/>
</dbReference>
<dbReference type="InterPro" id="IPR027417">
    <property type="entry name" value="P-loop_NTPase"/>
</dbReference>
<dbReference type="SUPFAM" id="SSF52540">
    <property type="entry name" value="P-loop containing nucleoside triphosphate hydrolases"/>
    <property type="match status" value="1"/>
</dbReference>
<reference evidence="2" key="2">
    <citation type="submission" date="2023-06" db="EMBL/GenBank/DDBJ databases">
        <authorList>
            <consortium name="Lawrence Berkeley National Laboratory"/>
            <person name="Haridas S."/>
            <person name="Hensen N."/>
            <person name="Bonometti L."/>
            <person name="Westerberg I."/>
            <person name="Brannstrom I.O."/>
            <person name="Guillou S."/>
            <person name="Cros-Aarteil S."/>
            <person name="Calhoun S."/>
            <person name="Kuo A."/>
            <person name="Mondo S."/>
            <person name="Pangilinan J."/>
            <person name="Riley R."/>
            <person name="Labutti K."/>
            <person name="Andreopoulos B."/>
            <person name="Lipzen A."/>
            <person name="Chen C."/>
            <person name="Yanf M."/>
            <person name="Daum C."/>
            <person name="Ng V."/>
            <person name="Clum A."/>
            <person name="Steindorff A."/>
            <person name="Ohm R."/>
            <person name="Martin F."/>
            <person name="Silar P."/>
            <person name="Natvig D."/>
            <person name="Lalanne C."/>
            <person name="Gautier V."/>
            <person name="Ament-Velasquez S.L."/>
            <person name="Kruys A."/>
            <person name="Hutchinson M.I."/>
            <person name="Powell A.J."/>
            <person name="Barry K."/>
            <person name="Miller A.N."/>
            <person name="Grigoriev I.V."/>
            <person name="Debuchy R."/>
            <person name="Gladieux P."/>
            <person name="Thoren M.H."/>
            <person name="Johannesson H."/>
        </authorList>
    </citation>
    <scope>NUCLEOTIDE SEQUENCE</scope>
    <source>
        <strain evidence="2">SMH4131-1</strain>
    </source>
</reference>
<gene>
    <name evidence="2" type="ORF">B0T19DRAFT_462261</name>
</gene>
<evidence type="ECO:0000313" key="3">
    <source>
        <dbReference type="Proteomes" id="UP001286456"/>
    </source>
</evidence>
<evidence type="ECO:0000313" key="2">
    <source>
        <dbReference type="EMBL" id="KAK3328632.1"/>
    </source>
</evidence>
<dbReference type="AlphaFoldDB" id="A0AAE0IPM0"/>
<comment type="caution">
    <text evidence="2">The sequence shown here is derived from an EMBL/GenBank/DDBJ whole genome shotgun (WGS) entry which is preliminary data.</text>
</comment>
<sequence>MLSPVFEQQRAEGEAYTLDIVVVPSAGLSRPSEWIDHSGLSWLQKLIETVVPGATVWEHMYRPERYGPLGQSLLAEGHSLVEALYNHCTSMTGKRPLVLVCHGTGGVCREQPFKYRPVINVVAGAVFLGAPHLVKGRQEAKKTTDLLLKCQHGRIGRGLSSESDFDALVDLCKAFDRIAINVPVISAFESKETSTHHSLFSKLRGRGRNQVIVPESLGVLGAKEETPVDSGADHFGVCKIAIGSKLYGELEMFFKNVMSNAPKKIAEASQPYIIPLGLRDDTLRSASTAGYTKLEENKSHWTPIPVSSPMGGATGGSTIGSFELVPREAAMEITSRDPMLPCFSLGSHRKMDRFLGRQDVMKLIDDVLLPPLATDSGVAEVPTTPESHSSRSATESNELRAFAICGLGGMGKTELAVEYAYSRKERFEAIFWLSADDDKILASNFAQISQRLGLEDDVSDFVASRDVVMGWLSQPLRKVAGPDTPDNTVNWLIIFDNVDNLDVISDYWPKLGRGSVLLTSRDPYAKHSLYVQRGIDLPPLSSSESEALMQRLTHVKADSSQKGALSDIAQKLAGLPLAINQMSGVFRRLRLSYTDFLKYYNEEGIEGLFEKGSSSEPTDPHRIRSLATVWALDRLSKGTRALLQVICLLDPDDIPEDMLIDTSGHVKLERYPRTRGQYYDARSELVGSSLVNRDPEQEKLGLHRLIQETAKAMMSKQELVEAFQAASSLVISAWPFQSLKEHHSVERFSRCEPIFPSVLRLKNGLEPLIHGSAEFPLDIDLARLFNDTGWYMFERGLLEEAKPFCELGLCVGERLDGSPSEAVHESIRQSHSFLGIVLAETNEHSLSMMHKKKWLAMLEERKSEAGAPIEDYELGYAYNEIGVAYGNNAMLDEAAQAFRRSIEIFQGLDDYEDTMLGWPEPNLGFIYWMQGRLEEAEEALVEILDIHAAAWGVDDTKSFKTGKILYGLGNVLESQGRLDESLGFHRRCLEQFKKVLGANHHRVGDIYHRIAGHYMRQGLYKEAETCLNLALKTFSSRTYLLNERARTSFRKGKLLELMGMDAEAKKLLADAYGFWKQLKPSDARPLSELKEADFDDLVAFWSR</sequence>
<dbReference type="EMBL" id="JAUEPO010000003">
    <property type="protein sequence ID" value="KAK3328632.1"/>
    <property type="molecule type" value="Genomic_DNA"/>
</dbReference>
<dbReference type="SMART" id="SM00028">
    <property type="entry name" value="TPR"/>
    <property type="match status" value="4"/>
</dbReference>
<keyword evidence="3" id="KW-1185">Reference proteome</keyword>
<dbReference type="Pfam" id="PF13374">
    <property type="entry name" value="TPR_10"/>
    <property type="match status" value="1"/>
</dbReference>
<name>A0AAE0IPM0_9PEZI</name>
<dbReference type="Gene3D" id="1.25.40.10">
    <property type="entry name" value="Tetratricopeptide repeat domain"/>
    <property type="match status" value="1"/>
</dbReference>
<dbReference type="Pfam" id="PF25000">
    <property type="entry name" value="DUF7779"/>
    <property type="match status" value="1"/>
</dbReference>
<dbReference type="PANTHER" id="PTHR35205:SF1">
    <property type="entry name" value="ZU5 DOMAIN-CONTAINING PROTEIN"/>
    <property type="match status" value="1"/>
</dbReference>
<dbReference type="InterPro" id="IPR011990">
    <property type="entry name" value="TPR-like_helical_dom_sf"/>
</dbReference>
<dbReference type="Proteomes" id="UP001286456">
    <property type="component" value="Unassembled WGS sequence"/>
</dbReference>
<dbReference type="InterPro" id="IPR019734">
    <property type="entry name" value="TPR_rpt"/>
</dbReference>
<dbReference type="SUPFAM" id="SSF48452">
    <property type="entry name" value="TPR-like"/>
    <property type="match status" value="2"/>
</dbReference>
<feature type="domain" description="DUF7779" evidence="1">
    <location>
        <begin position="630"/>
        <end position="718"/>
    </location>
</feature>
<organism evidence="2 3">
    <name type="scientific">Cercophora scortea</name>
    <dbReference type="NCBI Taxonomy" id="314031"/>
    <lineage>
        <taxon>Eukaryota</taxon>
        <taxon>Fungi</taxon>
        <taxon>Dikarya</taxon>
        <taxon>Ascomycota</taxon>
        <taxon>Pezizomycotina</taxon>
        <taxon>Sordariomycetes</taxon>
        <taxon>Sordariomycetidae</taxon>
        <taxon>Sordariales</taxon>
        <taxon>Lasiosphaeriaceae</taxon>
        <taxon>Cercophora</taxon>
    </lineage>
</organism>
<dbReference type="Pfam" id="PF13181">
    <property type="entry name" value="TPR_8"/>
    <property type="match status" value="1"/>
</dbReference>
<accession>A0AAE0IPM0</accession>
<evidence type="ECO:0000259" key="1">
    <source>
        <dbReference type="Pfam" id="PF25000"/>
    </source>
</evidence>
<dbReference type="PANTHER" id="PTHR35205">
    <property type="entry name" value="NB-ARC AND TPR DOMAIN PROTEIN"/>
    <property type="match status" value="1"/>
</dbReference>
<dbReference type="Gene3D" id="3.40.50.300">
    <property type="entry name" value="P-loop containing nucleotide triphosphate hydrolases"/>
    <property type="match status" value="1"/>
</dbReference>
<protein>
    <recommendedName>
        <fullName evidence="1">DUF7779 domain-containing protein</fullName>
    </recommendedName>
</protein>
<dbReference type="GO" id="GO:0043531">
    <property type="term" value="F:ADP binding"/>
    <property type="evidence" value="ECO:0007669"/>
    <property type="project" value="InterPro"/>
</dbReference>
<proteinExistence type="predicted"/>
<reference evidence="2" key="1">
    <citation type="journal article" date="2023" name="Mol. Phylogenet. Evol.">
        <title>Genome-scale phylogeny and comparative genomics of the fungal order Sordariales.</title>
        <authorList>
            <person name="Hensen N."/>
            <person name="Bonometti L."/>
            <person name="Westerberg I."/>
            <person name="Brannstrom I.O."/>
            <person name="Guillou S."/>
            <person name="Cros-Aarteil S."/>
            <person name="Calhoun S."/>
            <person name="Haridas S."/>
            <person name="Kuo A."/>
            <person name="Mondo S."/>
            <person name="Pangilinan J."/>
            <person name="Riley R."/>
            <person name="LaButti K."/>
            <person name="Andreopoulos B."/>
            <person name="Lipzen A."/>
            <person name="Chen C."/>
            <person name="Yan M."/>
            <person name="Daum C."/>
            <person name="Ng V."/>
            <person name="Clum A."/>
            <person name="Steindorff A."/>
            <person name="Ohm R.A."/>
            <person name="Martin F."/>
            <person name="Silar P."/>
            <person name="Natvig D.O."/>
            <person name="Lalanne C."/>
            <person name="Gautier V."/>
            <person name="Ament-Velasquez S.L."/>
            <person name="Kruys A."/>
            <person name="Hutchinson M.I."/>
            <person name="Powell A.J."/>
            <person name="Barry K."/>
            <person name="Miller A.N."/>
            <person name="Grigoriev I.V."/>
            <person name="Debuchy R."/>
            <person name="Gladieux P."/>
            <person name="Hiltunen Thoren M."/>
            <person name="Johannesson H."/>
        </authorList>
    </citation>
    <scope>NUCLEOTIDE SEQUENCE</scope>
    <source>
        <strain evidence="2">SMH4131-1</strain>
    </source>
</reference>